<dbReference type="EMBL" id="LDXK01000002">
    <property type="protein sequence ID" value="KRT67521.1"/>
    <property type="molecule type" value="Genomic_DNA"/>
</dbReference>
<evidence type="ECO:0000313" key="2">
    <source>
        <dbReference type="EMBL" id="KRT67521.1"/>
    </source>
</evidence>
<proteinExistence type="predicted"/>
<reference evidence="2 3" key="1">
    <citation type="submission" date="2015-05" db="EMBL/GenBank/DDBJ databases">
        <title>Critical biogeochemical functions in the subsurface are associated with bacteria from new phyla and little studied lineages.</title>
        <authorList>
            <person name="Hug L.A."/>
            <person name="Thomas B.C."/>
            <person name="Sharon I."/>
            <person name="Brown C.T."/>
            <person name="Sharma R."/>
            <person name="Hettich R.L."/>
            <person name="Wilkins M.J."/>
            <person name="Williams K.H."/>
            <person name="Singh A."/>
            <person name="Banfield J.F."/>
        </authorList>
    </citation>
    <scope>NUCLEOTIDE SEQUENCE [LARGE SCALE GENOMIC DNA]</scope>
    <source>
        <strain evidence="2">CSP1-7</strain>
    </source>
</reference>
<keyword evidence="1" id="KW-0812">Transmembrane</keyword>
<sequence length="182" mass="19734">MQKIRARSHKSRASAKGSFTLIELLIYMALVSIFLTAAVTSMWDIILGSTKSSVEQEVQESLRYVSHRLGFEIRNANSMGASSDFGVNLAVTPAAILSLNSPNPNNPTEFRVAAGLLQIKQGGGDWTTISSSALEVTDLVFTDLTDGSSENIEFTVTVKYRNPGSRSELEKEATFEGAGQLR</sequence>
<dbReference type="InterPro" id="IPR045584">
    <property type="entry name" value="Pilin-like"/>
</dbReference>
<name>A0A0T5ZXJ6_UNCKA</name>
<evidence type="ECO:0000256" key="1">
    <source>
        <dbReference type="SAM" id="Phobius"/>
    </source>
</evidence>
<feature type="transmembrane region" description="Helical" evidence="1">
    <location>
        <begin position="21"/>
        <end position="43"/>
    </location>
</feature>
<dbReference type="Pfam" id="PF07963">
    <property type="entry name" value="N_methyl"/>
    <property type="match status" value="1"/>
</dbReference>
<keyword evidence="1" id="KW-0472">Membrane</keyword>
<dbReference type="Proteomes" id="UP000051297">
    <property type="component" value="Unassembled WGS sequence"/>
</dbReference>
<dbReference type="InterPro" id="IPR012902">
    <property type="entry name" value="N_methyl_site"/>
</dbReference>
<dbReference type="AlphaFoldDB" id="A0A0T5ZXJ6"/>
<gene>
    <name evidence="2" type="primary">gwe2</name>
    <name evidence="2" type="ORF">XU08_C0002G0069</name>
</gene>
<dbReference type="SUPFAM" id="SSF54523">
    <property type="entry name" value="Pili subunits"/>
    <property type="match status" value="1"/>
</dbReference>
<evidence type="ECO:0000313" key="3">
    <source>
        <dbReference type="Proteomes" id="UP000051297"/>
    </source>
</evidence>
<protein>
    <submittedName>
        <fullName evidence="2">Gwe2 protein</fullName>
    </submittedName>
</protein>
<keyword evidence="1" id="KW-1133">Transmembrane helix</keyword>
<accession>A0A0T5ZXJ6</accession>
<organism evidence="2 3">
    <name type="scientific">candidate division WWE3 bacterium CSP1-7</name>
    <dbReference type="NCBI Taxonomy" id="1576480"/>
    <lineage>
        <taxon>Bacteria</taxon>
        <taxon>Katanobacteria</taxon>
    </lineage>
</organism>
<dbReference type="STRING" id="1576480.XU08_C0002G0069"/>
<comment type="caution">
    <text evidence="2">The sequence shown here is derived from an EMBL/GenBank/DDBJ whole genome shotgun (WGS) entry which is preliminary data.</text>
</comment>